<name>A0A0A9BHM1_ARUDO</name>
<evidence type="ECO:0000256" key="1">
    <source>
        <dbReference type="SAM" id="MobiDB-lite"/>
    </source>
</evidence>
<feature type="compositionally biased region" description="Low complexity" evidence="1">
    <location>
        <begin position="7"/>
        <end position="30"/>
    </location>
</feature>
<sequence length="40" mass="4058">MSSQSMSSTGATASPRRSAATSASSVRTGSEVLNAASRRR</sequence>
<evidence type="ECO:0000313" key="2">
    <source>
        <dbReference type="EMBL" id="JAD63474.1"/>
    </source>
</evidence>
<accession>A0A0A9BHM1</accession>
<reference evidence="2" key="2">
    <citation type="journal article" date="2015" name="Data Brief">
        <title>Shoot transcriptome of the giant reed, Arundo donax.</title>
        <authorList>
            <person name="Barrero R.A."/>
            <person name="Guerrero F.D."/>
            <person name="Moolhuijzen P."/>
            <person name="Goolsby J.A."/>
            <person name="Tidwell J."/>
            <person name="Bellgard S.E."/>
            <person name="Bellgard M.I."/>
        </authorList>
    </citation>
    <scope>NUCLEOTIDE SEQUENCE</scope>
    <source>
        <tissue evidence="2">Shoot tissue taken approximately 20 cm above the soil surface</tissue>
    </source>
</reference>
<proteinExistence type="predicted"/>
<feature type="region of interest" description="Disordered" evidence="1">
    <location>
        <begin position="1"/>
        <end position="40"/>
    </location>
</feature>
<organism evidence="2">
    <name type="scientific">Arundo donax</name>
    <name type="common">Giant reed</name>
    <name type="synonym">Donax arundinaceus</name>
    <dbReference type="NCBI Taxonomy" id="35708"/>
    <lineage>
        <taxon>Eukaryota</taxon>
        <taxon>Viridiplantae</taxon>
        <taxon>Streptophyta</taxon>
        <taxon>Embryophyta</taxon>
        <taxon>Tracheophyta</taxon>
        <taxon>Spermatophyta</taxon>
        <taxon>Magnoliopsida</taxon>
        <taxon>Liliopsida</taxon>
        <taxon>Poales</taxon>
        <taxon>Poaceae</taxon>
        <taxon>PACMAD clade</taxon>
        <taxon>Arundinoideae</taxon>
        <taxon>Arundineae</taxon>
        <taxon>Arundo</taxon>
    </lineage>
</organism>
<dbReference type="AlphaFoldDB" id="A0A0A9BHM1"/>
<protein>
    <submittedName>
        <fullName evidence="2">ACO31</fullName>
    </submittedName>
</protein>
<reference evidence="2" key="1">
    <citation type="submission" date="2014-09" db="EMBL/GenBank/DDBJ databases">
        <authorList>
            <person name="Magalhaes I.L.F."/>
            <person name="Oliveira U."/>
            <person name="Santos F.R."/>
            <person name="Vidigal T.H.D.A."/>
            <person name="Brescovit A.D."/>
            <person name="Santos A.J."/>
        </authorList>
    </citation>
    <scope>NUCLEOTIDE SEQUENCE</scope>
    <source>
        <tissue evidence="2">Shoot tissue taken approximately 20 cm above the soil surface</tissue>
    </source>
</reference>
<dbReference type="EMBL" id="GBRH01234421">
    <property type="protein sequence ID" value="JAD63474.1"/>
    <property type="molecule type" value="Transcribed_RNA"/>
</dbReference>